<feature type="chain" id="PRO_5046427888" evidence="2">
    <location>
        <begin position="19"/>
        <end position="395"/>
    </location>
</feature>
<gene>
    <name evidence="4" type="ORF">LZ518_12930</name>
</gene>
<dbReference type="Pfam" id="PF01551">
    <property type="entry name" value="Peptidase_M23"/>
    <property type="match status" value="1"/>
</dbReference>
<keyword evidence="2" id="KW-0732">Signal</keyword>
<feature type="coiled-coil region" evidence="1">
    <location>
        <begin position="34"/>
        <end position="96"/>
    </location>
</feature>
<keyword evidence="5" id="KW-1185">Reference proteome</keyword>
<evidence type="ECO:0000256" key="1">
    <source>
        <dbReference type="SAM" id="Coils"/>
    </source>
</evidence>
<name>A0ABT0SCF9_9SPHN</name>
<dbReference type="EMBL" id="JAMGBB010000001">
    <property type="protein sequence ID" value="MCL6742033.1"/>
    <property type="molecule type" value="Genomic_DNA"/>
</dbReference>
<evidence type="ECO:0000313" key="5">
    <source>
        <dbReference type="Proteomes" id="UP001165383"/>
    </source>
</evidence>
<dbReference type="CDD" id="cd12797">
    <property type="entry name" value="M23_peptidase"/>
    <property type="match status" value="1"/>
</dbReference>
<comment type="caution">
    <text evidence="4">The sequence shown here is derived from an EMBL/GenBank/DDBJ whole genome shotgun (WGS) entry which is preliminary data.</text>
</comment>
<evidence type="ECO:0000259" key="3">
    <source>
        <dbReference type="Pfam" id="PF01551"/>
    </source>
</evidence>
<dbReference type="SUPFAM" id="SSF51261">
    <property type="entry name" value="Duplicated hybrid motif"/>
    <property type="match status" value="1"/>
</dbReference>
<reference evidence="4" key="1">
    <citation type="submission" date="2022-05" db="EMBL/GenBank/DDBJ databases">
        <authorList>
            <person name="Jo J.-H."/>
            <person name="Im W.-T."/>
        </authorList>
    </citation>
    <scope>NUCLEOTIDE SEQUENCE</scope>
    <source>
        <strain evidence="4">RB56-2</strain>
    </source>
</reference>
<organism evidence="4 5">
    <name type="scientific">Sphingomonas brevis</name>
    <dbReference type="NCBI Taxonomy" id="2908206"/>
    <lineage>
        <taxon>Bacteria</taxon>
        <taxon>Pseudomonadati</taxon>
        <taxon>Pseudomonadota</taxon>
        <taxon>Alphaproteobacteria</taxon>
        <taxon>Sphingomonadales</taxon>
        <taxon>Sphingomonadaceae</taxon>
        <taxon>Sphingomonas</taxon>
    </lineage>
</organism>
<proteinExistence type="predicted"/>
<dbReference type="InterPro" id="IPR011055">
    <property type="entry name" value="Dup_hybrid_motif"/>
</dbReference>
<protein>
    <submittedName>
        <fullName evidence="4">Peptidoglycan DD-metalloendopeptidase family protein</fullName>
    </submittedName>
</protein>
<accession>A0ABT0SCF9</accession>
<keyword evidence="1" id="KW-0175">Coiled coil</keyword>
<sequence>MMRGLSILLLAIAPVVVAASAPVAPVGPSANSRLAEAEAEAKAAATRLQALESQAGKAKSEADRLRAEQVAAAAAIEEAEARISESGARLQLARAEAALAEQRLADRRAPLAALLAGLATMGRQPPLLALADRGSIDELVRVKALLDATMPVIERRSAALKGELDQRRKSVEAAAGARDDLAKSRAELSRRQQRFAELETRAADRAGQLAGEAFGAGDRLLVSNEALSSAGVEAVERHAALRSAADTAALGLAPPRPMRGDSALPPSDFAYSLPVGAPLTDGLGSISGAGIISRGLKFDTARGAQVIAPADGEILFAAPYRGQDGLVIIDHGNGWTSLLLGVASDKPKGARIVRGEYLGRALGSVGVELRRNGLPVSPALIAASSVPLSNSGDKR</sequence>
<dbReference type="InterPro" id="IPR016047">
    <property type="entry name" value="M23ase_b-sheet_dom"/>
</dbReference>
<feature type="signal peptide" evidence="2">
    <location>
        <begin position="1"/>
        <end position="18"/>
    </location>
</feature>
<evidence type="ECO:0000313" key="4">
    <source>
        <dbReference type="EMBL" id="MCL6742033.1"/>
    </source>
</evidence>
<dbReference type="RefSeq" id="WP_249916386.1">
    <property type="nucleotide sequence ID" value="NZ_JAMGBB010000001.1"/>
</dbReference>
<feature type="domain" description="M23ase beta-sheet core" evidence="3">
    <location>
        <begin position="293"/>
        <end position="362"/>
    </location>
</feature>
<evidence type="ECO:0000256" key="2">
    <source>
        <dbReference type="SAM" id="SignalP"/>
    </source>
</evidence>
<dbReference type="Proteomes" id="UP001165383">
    <property type="component" value="Unassembled WGS sequence"/>
</dbReference>
<dbReference type="Gene3D" id="2.70.70.10">
    <property type="entry name" value="Glucose Permease (Domain IIA)"/>
    <property type="match status" value="1"/>
</dbReference>